<keyword evidence="1" id="KW-0489">Methyltransferase</keyword>
<dbReference type="RefSeq" id="WP_169345570.1">
    <property type="nucleotide sequence ID" value="NZ_JABBJJ010000062.1"/>
</dbReference>
<evidence type="ECO:0000313" key="2">
    <source>
        <dbReference type="Proteomes" id="UP000518300"/>
    </source>
</evidence>
<dbReference type="GO" id="GO:0032259">
    <property type="term" value="P:methylation"/>
    <property type="evidence" value="ECO:0007669"/>
    <property type="project" value="UniProtKB-KW"/>
</dbReference>
<keyword evidence="1" id="KW-0808">Transferase</keyword>
<comment type="caution">
    <text evidence="1">The sequence shown here is derived from an EMBL/GenBank/DDBJ whole genome shotgun (WGS) entry which is preliminary data.</text>
</comment>
<dbReference type="AlphaFoldDB" id="A0A848LDI2"/>
<reference evidence="1 2" key="1">
    <citation type="submission" date="2020-04" db="EMBL/GenBank/DDBJ databases">
        <title>Draft genome of Pyxidicoccus fallax type strain.</title>
        <authorList>
            <person name="Whitworth D.E."/>
        </authorList>
    </citation>
    <scope>NUCLEOTIDE SEQUENCE [LARGE SCALE GENOMIC DNA]</scope>
    <source>
        <strain evidence="1 2">DSM 14698</strain>
    </source>
</reference>
<gene>
    <name evidence="1" type="ORF">HG543_15690</name>
</gene>
<dbReference type="GO" id="GO:0008168">
    <property type="term" value="F:methyltransferase activity"/>
    <property type="evidence" value="ECO:0007669"/>
    <property type="project" value="UniProtKB-KW"/>
</dbReference>
<dbReference type="Proteomes" id="UP000518300">
    <property type="component" value="Unassembled WGS sequence"/>
</dbReference>
<dbReference type="EMBL" id="JABBJJ010000062">
    <property type="protein sequence ID" value="NMO16282.1"/>
    <property type="molecule type" value="Genomic_DNA"/>
</dbReference>
<name>A0A848LDI2_9BACT</name>
<protein>
    <submittedName>
        <fullName evidence="1">Class I SAM-dependent methyltransferase</fullName>
    </submittedName>
</protein>
<sequence length="207" mass="23570">MLKSADLYQSYVVGHQLERTGLFALLRETWPAAHTVLYPGCFLHVTPSFFYQHVVYVDRNELARDFFADVEGVRRLISARRQYRQDAHVRFLEQDYTTPLPLPEASFDLLLALYAGGISRACHKYLKPGGLLLTNDHHGDAAEAASEKTLELVAVVTERRGHFEFRTEDLSGFLVPKEPGRPHSRGGSGYVRSADAYLFRRKRTDSR</sequence>
<dbReference type="InterPro" id="IPR029063">
    <property type="entry name" value="SAM-dependent_MTases_sf"/>
</dbReference>
<proteinExistence type="predicted"/>
<accession>A0A848LDI2</accession>
<keyword evidence="2" id="KW-1185">Reference proteome</keyword>
<evidence type="ECO:0000313" key="1">
    <source>
        <dbReference type="EMBL" id="NMO16282.1"/>
    </source>
</evidence>
<organism evidence="1 2">
    <name type="scientific">Pyxidicoccus fallax</name>
    <dbReference type="NCBI Taxonomy" id="394095"/>
    <lineage>
        <taxon>Bacteria</taxon>
        <taxon>Pseudomonadati</taxon>
        <taxon>Myxococcota</taxon>
        <taxon>Myxococcia</taxon>
        <taxon>Myxococcales</taxon>
        <taxon>Cystobacterineae</taxon>
        <taxon>Myxococcaceae</taxon>
        <taxon>Pyxidicoccus</taxon>
    </lineage>
</organism>
<dbReference type="Gene3D" id="3.40.50.150">
    <property type="entry name" value="Vaccinia Virus protein VP39"/>
    <property type="match status" value="1"/>
</dbReference>
<dbReference type="SUPFAM" id="SSF53335">
    <property type="entry name" value="S-adenosyl-L-methionine-dependent methyltransferases"/>
    <property type="match status" value="1"/>
</dbReference>